<evidence type="ECO:0000256" key="1">
    <source>
        <dbReference type="SAM" id="MobiDB-lite"/>
    </source>
</evidence>
<proteinExistence type="predicted"/>
<protein>
    <submittedName>
        <fullName evidence="2">Uncharacterized protein</fullName>
    </submittedName>
</protein>
<organism evidence="2 3">
    <name type="scientific">Streptosporangium saharense</name>
    <dbReference type="NCBI Taxonomy" id="1706840"/>
    <lineage>
        <taxon>Bacteria</taxon>
        <taxon>Bacillati</taxon>
        <taxon>Actinomycetota</taxon>
        <taxon>Actinomycetes</taxon>
        <taxon>Streptosporangiales</taxon>
        <taxon>Streptosporangiaceae</taxon>
        <taxon>Streptosporangium</taxon>
    </lineage>
</organism>
<feature type="compositionally biased region" description="Basic and acidic residues" evidence="1">
    <location>
        <begin position="91"/>
        <end position="105"/>
    </location>
</feature>
<dbReference type="AlphaFoldDB" id="A0A7W7VS49"/>
<dbReference type="Proteomes" id="UP000552644">
    <property type="component" value="Unassembled WGS sequence"/>
</dbReference>
<reference evidence="2 3" key="1">
    <citation type="submission" date="2020-08" db="EMBL/GenBank/DDBJ databases">
        <title>Genomic Encyclopedia of Type Strains, Phase III (KMG-III): the genomes of soil and plant-associated and newly described type strains.</title>
        <authorList>
            <person name="Whitman W."/>
        </authorList>
    </citation>
    <scope>NUCLEOTIDE SEQUENCE [LARGE SCALE GENOMIC DNA]</scope>
    <source>
        <strain evidence="2 3">CECT 8840</strain>
    </source>
</reference>
<feature type="compositionally biased region" description="Basic residues" evidence="1">
    <location>
        <begin position="106"/>
        <end position="116"/>
    </location>
</feature>
<evidence type="ECO:0000313" key="3">
    <source>
        <dbReference type="Proteomes" id="UP000552644"/>
    </source>
</evidence>
<evidence type="ECO:0000313" key="2">
    <source>
        <dbReference type="EMBL" id="MBB4920383.1"/>
    </source>
</evidence>
<sequence length="116" mass="13114">MTGRHRDGQPYASVYQRVWDGPARAEAERLDQVWADWTVLYSLGKRSFYAVASWDGPQVMVVEDATSEGLEERMQDAEMVRMLQTTSPPHGGEERPPAEPRDRGTARRRRPGGRAA</sequence>
<name>A0A7W7VS49_9ACTN</name>
<keyword evidence="3" id="KW-1185">Reference proteome</keyword>
<comment type="caution">
    <text evidence="2">The sequence shown here is derived from an EMBL/GenBank/DDBJ whole genome shotgun (WGS) entry which is preliminary data.</text>
</comment>
<dbReference type="EMBL" id="JACHJP010000013">
    <property type="protein sequence ID" value="MBB4920383.1"/>
    <property type="molecule type" value="Genomic_DNA"/>
</dbReference>
<gene>
    <name evidence="2" type="ORF">FHS44_007532</name>
</gene>
<dbReference type="RefSeq" id="WP_184724465.1">
    <property type="nucleotide sequence ID" value="NZ_JACHJP010000013.1"/>
</dbReference>
<accession>A0A7W7VS49</accession>
<feature type="region of interest" description="Disordered" evidence="1">
    <location>
        <begin position="82"/>
        <end position="116"/>
    </location>
</feature>